<dbReference type="EMBL" id="BGPR01060009">
    <property type="protein sequence ID" value="GBO35961.1"/>
    <property type="molecule type" value="Genomic_DNA"/>
</dbReference>
<keyword evidence="3" id="KW-1185">Reference proteome</keyword>
<dbReference type="Proteomes" id="UP000499080">
    <property type="component" value="Unassembled WGS sequence"/>
</dbReference>
<organism evidence="1 3">
    <name type="scientific">Araneus ventricosus</name>
    <name type="common">Orbweaver spider</name>
    <name type="synonym">Epeira ventricosa</name>
    <dbReference type="NCBI Taxonomy" id="182803"/>
    <lineage>
        <taxon>Eukaryota</taxon>
        <taxon>Metazoa</taxon>
        <taxon>Ecdysozoa</taxon>
        <taxon>Arthropoda</taxon>
        <taxon>Chelicerata</taxon>
        <taxon>Arachnida</taxon>
        <taxon>Araneae</taxon>
        <taxon>Araneomorphae</taxon>
        <taxon>Entelegynae</taxon>
        <taxon>Araneoidea</taxon>
        <taxon>Araneidae</taxon>
        <taxon>Araneus</taxon>
    </lineage>
</organism>
<evidence type="ECO:0000313" key="2">
    <source>
        <dbReference type="EMBL" id="GBO35963.1"/>
    </source>
</evidence>
<sequence length="93" mass="10405">MFGEMITWFRHEERDGHRAASIKVQRVTHFPTGTTICMIEIEALKEAGQGSMASGDLNYLPGSGCWDVGDLWFDIMYKASCFAFIPVCLPSLN</sequence>
<comment type="caution">
    <text evidence="1">The sequence shown here is derived from an EMBL/GenBank/DDBJ whole genome shotgun (WGS) entry which is preliminary data.</text>
</comment>
<evidence type="ECO:0000313" key="3">
    <source>
        <dbReference type="Proteomes" id="UP000499080"/>
    </source>
</evidence>
<gene>
    <name evidence="1" type="ORF">AVEN_215669_1</name>
    <name evidence="2" type="ORF">AVEN_218173_1</name>
</gene>
<dbReference type="AlphaFoldDB" id="A0A4Y2WG27"/>
<reference evidence="1 3" key="1">
    <citation type="journal article" date="2019" name="Sci. Rep.">
        <title>Orb-weaving spider Araneus ventricosus genome elucidates the spidroin gene catalogue.</title>
        <authorList>
            <person name="Kono N."/>
            <person name="Nakamura H."/>
            <person name="Ohtoshi R."/>
            <person name="Moran D.A.P."/>
            <person name="Shinohara A."/>
            <person name="Yoshida Y."/>
            <person name="Fujiwara M."/>
            <person name="Mori M."/>
            <person name="Tomita M."/>
            <person name="Arakawa K."/>
        </authorList>
    </citation>
    <scope>NUCLEOTIDE SEQUENCE [LARGE SCALE GENOMIC DNA]</scope>
</reference>
<name>A0A4Y2WG27_ARAVE</name>
<evidence type="ECO:0000313" key="1">
    <source>
        <dbReference type="EMBL" id="GBO35961.1"/>
    </source>
</evidence>
<proteinExistence type="predicted"/>
<accession>A0A4Y2WG27</accession>
<protein>
    <submittedName>
        <fullName evidence="1">Uncharacterized protein</fullName>
    </submittedName>
</protein>
<dbReference type="EMBL" id="BGPR01060010">
    <property type="protein sequence ID" value="GBO35963.1"/>
    <property type="molecule type" value="Genomic_DNA"/>
</dbReference>